<gene>
    <name evidence="1" type="ORF">SAMN04489859_10099</name>
</gene>
<dbReference type="STRING" id="34002.SAMN04489859_10099"/>
<evidence type="ECO:0000313" key="2">
    <source>
        <dbReference type="Proteomes" id="UP000199054"/>
    </source>
</evidence>
<dbReference type="Proteomes" id="UP000199054">
    <property type="component" value="Unassembled WGS sequence"/>
</dbReference>
<name>A0A1H8HC26_9RHOB</name>
<organism evidence="1 2">
    <name type="scientific">Paracoccus alcaliphilus</name>
    <dbReference type="NCBI Taxonomy" id="34002"/>
    <lineage>
        <taxon>Bacteria</taxon>
        <taxon>Pseudomonadati</taxon>
        <taxon>Pseudomonadota</taxon>
        <taxon>Alphaproteobacteria</taxon>
        <taxon>Rhodobacterales</taxon>
        <taxon>Paracoccaceae</taxon>
        <taxon>Paracoccus</taxon>
    </lineage>
</organism>
<accession>A0A1H8HC26</accession>
<evidence type="ECO:0000313" key="1">
    <source>
        <dbReference type="EMBL" id="SEN53665.1"/>
    </source>
</evidence>
<dbReference type="EMBL" id="FODE01000009">
    <property type="protein sequence ID" value="SEN53665.1"/>
    <property type="molecule type" value="Genomic_DNA"/>
</dbReference>
<reference evidence="1 2" key="1">
    <citation type="submission" date="2016-10" db="EMBL/GenBank/DDBJ databases">
        <authorList>
            <person name="de Groot N.N."/>
        </authorList>
    </citation>
    <scope>NUCLEOTIDE SEQUENCE [LARGE SCALE GENOMIC DNA]</scope>
    <source>
        <strain evidence="1 2">DSM 8512</strain>
    </source>
</reference>
<keyword evidence="2" id="KW-1185">Reference proteome</keyword>
<sequence>MKDGCGVATRYERCGGNFLNAVILAAIIIFCL</sequence>
<proteinExistence type="predicted"/>
<protein>
    <submittedName>
        <fullName evidence="1">Uncharacterized protein</fullName>
    </submittedName>
</protein>
<dbReference type="AlphaFoldDB" id="A0A1H8HC26"/>